<dbReference type="EMBL" id="CP139957">
    <property type="protein sequence ID" value="WPX07840.1"/>
    <property type="molecule type" value="Genomic_DNA"/>
</dbReference>
<keyword evidence="5" id="KW-0460">Magnesium</keyword>
<feature type="binding site" evidence="5">
    <location>
        <position position="88"/>
    </location>
    <ligand>
        <name>5-phospho-alpha-D-ribose 1-diphosphate</name>
        <dbReference type="ChEBI" id="CHEBI:58017"/>
    </ligand>
</feature>
<comment type="subunit">
    <text evidence="5">Homodimer.</text>
</comment>
<comment type="similarity">
    <text evidence="5">Belongs to the anthranilate phosphoribosyltransferase family.</text>
</comment>
<evidence type="ECO:0000256" key="2">
    <source>
        <dbReference type="ARBA" id="ARBA00022679"/>
    </source>
</evidence>
<keyword evidence="4 5" id="KW-0057">Aromatic amino acid biosynthesis</keyword>
<dbReference type="InterPro" id="IPR035902">
    <property type="entry name" value="Nuc_phospho_transferase"/>
</dbReference>
<keyword evidence="1 5" id="KW-0328">Glycosyltransferase</keyword>
<gene>
    <name evidence="5 8" type="primary">trpD</name>
    <name evidence="8" type="ORF">SOJ16_001672</name>
</gene>
<feature type="binding site" evidence="5">
    <location>
        <begin position="90"/>
        <end position="93"/>
    </location>
    <ligand>
        <name>5-phospho-alpha-D-ribose 1-diphosphate</name>
        <dbReference type="ChEBI" id="CHEBI:58017"/>
    </ligand>
</feature>
<evidence type="ECO:0000313" key="8">
    <source>
        <dbReference type="EMBL" id="WPX07840.1"/>
    </source>
</evidence>
<reference evidence="8 9" key="1">
    <citation type="submission" date="2023-12" db="EMBL/GenBank/DDBJ databases">
        <authorList>
            <person name="Manesh M.J.H."/>
            <person name="Bing R.G."/>
            <person name="Willard D.J."/>
            <person name="Kelly R.M."/>
        </authorList>
    </citation>
    <scope>NUCLEOTIDE SEQUENCE [LARGE SCALE GENOMIC DNA]</scope>
    <source>
        <strain evidence="8 9">DSM 8977</strain>
    </source>
</reference>
<dbReference type="InterPro" id="IPR000312">
    <property type="entry name" value="Glycosyl_Trfase_fam3"/>
</dbReference>
<feature type="binding site" evidence="5">
    <location>
        <position position="166"/>
    </location>
    <ligand>
        <name>anthranilate</name>
        <dbReference type="ChEBI" id="CHEBI:16567"/>
        <label>2</label>
    </ligand>
</feature>
<organism evidence="8 9">
    <name type="scientific">Anaerocellum danielii</name>
    <dbReference type="NCBI Taxonomy" id="1387557"/>
    <lineage>
        <taxon>Bacteria</taxon>
        <taxon>Bacillati</taxon>
        <taxon>Bacillota</taxon>
        <taxon>Bacillota incertae sedis</taxon>
        <taxon>Caldicellulosiruptorales</taxon>
        <taxon>Caldicellulosiruptoraceae</taxon>
        <taxon>Anaerocellum</taxon>
    </lineage>
</organism>
<protein>
    <recommendedName>
        <fullName evidence="5">Anthranilate phosphoribosyltransferase</fullName>
        <ecNumber evidence="5">2.4.2.18</ecNumber>
    </recommendedName>
</protein>
<keyword evidence="3 5" id="KW-0822">Tryptophan biosynthesis</keyword>
<dbReference type="NCBIfam" id="TIGR01245">
    <property type="entry name" value="trpD"/>
    <property type="match status" value="1"/>
</dbReference>
<accession>A0ABZ0TWL7</accession>
<evidence type="ECO:0000259" key="7">
    <source>
        <dbReference type="Pfam" id="PF02885"/>
    </source>
</evidence>
<dbReference type="PANTHER" id="PTHR43285:SF2">
    <property type="entry name" value="ANTHRANILATE PHOSPHORIBOSYLTRANSFERASE"/>
    <property type="match status" value="1"/>
</dbReference>
<comment type="function">
    <text evidence="5">Catalyzes the transfer of the phosphoribosyl group of 5-phosphorylribose-1-pyrophosphate (PRPP) to anthranilate to yield N-(5'-phosphoribosyl)-anthranilate (PRA).</text>
</comment>
<comment type="caution">
    <text evidence="5">Lacks conserved residue(s) required for the propagation of feature annotation.</text>
</comment>
<feature type="binding site" evidence="5">
    <location>
        <begin position="83"/>
        <end position="84"/>
    </location>
    <ligand>
        <name>5-phospho-alpha-D-ribose 1-diphosphate</name>
        <dbReference type="ChEBI" id="CHEBI:58017"/>
    </ligand>
</feature>
<evidence type="ECO:0000256" key="5">
    <source>
        <dbReference type="HAMAP-Rule" id="MF_00211"/>
    </source>
</evidence>
<dbReference type="Gene3D" id="3.40.1030.10">
    <property type="entry name" value="Nucleoside phosphorylase/phosphoribosyltransferase catalytic domain"/>
    <property type="match status" value="1"/>
</dbReference>
<comment type="pathway">
    <text evidence="5">Amino-acid biosynthesis; L-tryptophan biosynthesis; L-tryptophan from chorismate: step 2/5.</text>
</comment>
<feature type="binding site" evidence="5">
    <location>
        <begin position="108"/>
        <end position="116"/>
    </location>
    <ligand>
        <name>5-phospho-alpha-D-ribose 1-diphosphate</name>
        <dbReference type="ChEBI" id="CHEBI:58017"/>
    </ligand>
</feature>
<keyword evidence="9" id="KW-1185">Reference proteome</keyword>
<feature type="binding site" evidence="5">
    <location>
        <position position="111"/>
    </location>
    <ligand>
        <name>anthranilate</name>
        <dbReference type="ChEBI" id="CHEBI:16567"/>
        <label>1</label>
    </ligand>
</feature>
<feature type="binding site" evidence="5">
    <location>
        <position position="224"/>
    </location>
    <ligand>
        <name>Mg(2+)</name>
        <dbReference type="ChEBI" id="CHEBI:18420"/>
        <label>2</label>
    </ligand>
</feature>
<comment type="cofactor">
    <cofactor evidence="5">
        <name>Mg(2+)</name>
        <dbReference type="ChEBI" id="CHEBI:18420"/>
    </cofactor>
    <text evidence="5">Binds 2 magnesium ions per monomer.</text>
</comment>
<sequence>MLIDVLELVTNKKDLEYEQVKNLLDNILEGELDEIKFGAFLAALKTKGETEKEISAFVDAFYDRAKKLHFDHQRTIDTCGTGGDGKGTFNISTAAAIVLSCFDVKVAKHGNRSITSNSGSADILEKLGIDIQAGEDKVLKGLEKLNFAFLFAPLYHPAMKKVANLRRSLGIRTVFNILGPLLNPVPLKYQVVGTFSFDTQDKVASVLRGKRKKAAVIHSLDGLDEISVSKKTRVLEIQDKNIKEYYIDPKDYGVEFDTSSIRGFSPEENARILINVLEGEKSPYFWAIVLNCGFALYICEIAKDVEEGIKLSSKAIESREAYLKLKELKQFYKLGECN</sequence>
<dbReference type="InterPro" id="IPR017459">
    <property type="entry name" value="Glycosyl_Trfase_fam3_N_dom"/>
</dbReference>
<feature type="binding site" evidence="5">
    <location>
        <position position="225"/>
    </location>
    <ligand>
        <name>Mg(2+)</name>
        <dbReference type="ChEBI" id="CHEBI:18420"/>
        <label>1</label>
    </ligand>
</feature>
<dbReference type="HAMAP" id="MF_00211">
    <property type="entry name" value="TrpD"/>
    <property type="match status" value="1"/>
</dbReference>
<keyword evidence="2 5" id="KW-0808">Transferase</keyword>
<dbReference type="InterPro" id="IPR005940">
    <property type="entry name" value="Anthranilate_Pribosyl_Tfrase"/>
</dbReference>
<dbReference type="Pfam" id="PF00591">
    <property type="entry name" value="Glycos_transf_3"/>
    <property type="match status" value="1"/>
</dbReference>
<evidence type="ECO:0000256" key="1">
    <source>
        <dbReference type="ARBA" id="ARBA00022676"/>
    </source>
</evidence>
<dbReference type="InterPro" id="IPR036320">
    <property type="entry name" value="Glycosyl_Trfase_fam3_N_dom_sf"/>
</dbReference>
<evidence type="ECO:0000256" key="3">
    <source>
        <dbReference type="ARBA" id="ARBA00022822"/>
    </source>
</evidence>
<comment type="catalytic activity">
    <reaction evidence="5">
        <text>N-(5-phospho-beta-D-ribosyl)anthranilate + diphosphate = 5-phospho-alpha-D-ribose 1-diphosphate + anthranilate</text>
        <dbReference type="Rhea" id="RHEA:11768"/>
        <dbReference type="ChEBI" id="CHEBI:16567"/>
        <dbReference type="ChEBI" id="CHEBI:18277"/>
        <dbReference type="ChEBI" id="CHEBI:33019"/>
        <dbReference type="ChEBI" id="CHEBI:58017"/>
        <dbReference type="EC" id="2.4.2.18"/>
    </reaction>
</comment>
<keyword evidence="5" id="KW-0479">Metal-binding</keyword>
<dbReference type="Gene3D" id="1.20.970.10">
    <property type="entry name" value="Transferase, Pyrimidine Nucleoside Phosphorylase, Chain C"/>
    <property type="match status" value="1"/>
</dbReference>
<dbReference type="Pfam" id="PF02885">
    <property type="entry name" value="Glycos_trans_3N"/>
    <property type="match status" value="1"/>
</dbReference>
<dbReference type="SUPFAM" id="SSF47648">
    <property type="entry name" value="Nucleoside phosphorylase/phosphoribosyltransferase N-terminal domain"/>
    <property type="match status" value="1"/>
</dbReference>
<dbReference type="GO" id="GO:0004048">
    <property type="term" value="F:anthranilate phosphoribosyltransferase activity"/>
    <property type="evidence" value="ECO:0007669"/>
    <property type="project" value="UniProtKB-EC"/>
</dbReference>
<feature type="domain" description="Glycosyl transferase family 3" evidence="6">
    <location>
        <begin position="73"/>
        <end position="321"/>
    </location>
</feature>
<name>A0ABZ0TWL7_9FIRM</name>
<dbReference type="PANTHER" id="PTHR43285">
    <property type="entry name" value="ANTHRANILATE PHOSPHORIBOSYLTRANSFERASE"/>
    <property type="match status" value="1"/>
</dbReference>
<feature type="domain" description="Glycosyl transferase family 3 N-terminal" evidence="7">
    <location>
        <begin position="4"/>
        <end position="65"/>
    </location>
</feature>
<feature type="binding site" evidence="5">
    <location>
        <position position="80"/>
    </location>
    <ligand>
        <name>anthranilate</name>
        <dbReference type="ChEBI" id="CHEBI:16567"/>
        <label>1</label>
    </ligand>
</feature>
<feature type="binding site" evidence="5">
    <location>
        <position position="120"/>
    </location>
    <ligand>
        <name>5-phospho-alpha-D-ribose 1-diphosphate</name>
        <dbReference type="ChEBI" id="CHEBI:58017"/>
    </ligand>
</feature>
<feature type="binding site" evidence="5">
    <location>
        <position position="225"/>
    </location>
    <ligand>
        <name>Mg(2+)</name>
        <dbReference type="ChEBI" id="CHEBI:18420"/>
        <label>2</label>
    </ligand>
</feature>
<feature type="binding site" evidence="5">
    <location>
        <position position="92"/>
    </location>
    <ligand>
        <name>Mg(2+)</name>
        <dbReference type="ChEBI" id="CHEBI:18420"/>
        <label>1</label>
    </ligand>
</feature>
<dbReference type="RefSeq" id="WP_045175163.1">
    <property type="nucleotide sequence ID" value="NZ_CP139957.1"/>
</dbReference>
<dbReference type="EC" id="2.4.2.18" evidence="5"/>
<dbReference type="Proteomes" id="UP001322744">
    <property type="component" value="Chromosome"/>
</dbReference>
<proteinExistence type="inferred from homology"/>
<evidence type="ECO:0000313" key="9">
    <source>
        <dbReference type="Proteomes" id="UP001322744"/>
    </source>
</evidence>
<keyword evidence="5" id="KW-0028">Amino-acid biosynthesis</keyword>
<feature type="binding site" evidence="5">
    <location>
        <position position="80"/>
    </location>
    <ligand>
        <name>5-phospho-alpha-D-ribose 1-diphosphate</name>
        <dbReference type="ChEBI" id="CHEBI:58017"/>
    </ligand>
</feature>
<dbReference type="SUPFAM" id="SSF52418">
    <property type="entry name" value="Nucleoside phosphorylase/phosphoribosyltransferase catalytic domain"/>
    <property type="match status" value="1"/>
</dbReference>
<evidence type="ECO:0000256" key="4">
    <source>
        <dbReference type="ARBA" id="ARBA00023141"/>
    </source>
</evidence>
<evidence type="ECO:0000259" key="6">
    <source>
        <dbReference type="Pfam" id="PF00591"/>
    </source>
</evidence>